<dbReference type="RefSeq" id="XP_069200836.1">
    <property type="nucleotide sequence ID" value="XM_069343021.1"/>
</dbReference>
<dbReference type="GeneID" id="95977238"/>
<dbReference type="Pfam" id="PF08424">
    <property type="entry name" value="NRDE-2"/>
    <property type="match status" value="1"/>
</dbReference>
<evidence type="ECO:0008006" key="7">
    <source>
        <dbReference type="Google" id="ProtNLM"/>
    </source>
</evidence>
<comment type="similarity">
    <text evidence="2">Belongs to the NRDE2 family.</text>
</comment>
<accession>A0ABR3PEJ8</accession>
<feature type="region of interest" description="Disordered" evidence="4">
    <location>
        <begin position="1"/>
        <end position="89"/>
    </location>
</feature>
<proteinExistence type="inferred from homology"/>
<feature type="region of interest" description="Disordered" evidence="4">
    <location>
        <begin position="213"/>
        <end position="248"/>
    </location>
</feature>
<comment type="subcellular location">
    <subcellularLocation>
        <location evidence="1">Nucleus</location>
    </subcellularLocation>
</comment>
<dbReference type="InterPro" id="IPR013633">
    <property type="entry name" value="NRDE-2"/>
</dbReference>
<keyword evidence="3" id="KW-0539">Nucleus</keyword>
<dbReference type="SUPFAM" id="SSF48452">
    <property type="entry name" value="TPR-like"/>
    <property type="match status" value="1"/>
</dbReference>
<evidence type="ECO:0000256" key="1">
    <source>
        <dbReference type="ARBA" id="ARBA00004123"/>
    </source>
</evidence>
<dbReference type="PANTHER" id="PTHR13471">
    <property type="entry name" value="TETRATRICOPEPTIDE-LIKE HELICAL"/>
    <property type="match status" value="1"/>
</dbReference>
<organism evidence="5 6">
    <name type="scientific">Neodothiora populina</name>
    <dbReference type="NCBI Taxonomy" id="2781224"/>
    <lineage>
        <taxon>Eukaryota</taxon>
        <taxon>Fungi</taxon>
        <taxon>Dikarya</taxon>
        <taxon>Ascomycota</taxon>
        <taxon>Pezizomycotina</taxon>
        <taxon>Dothideomycetes</taxon>
        <taxon>Dothideomycetidae</taxon>
        <taxon>Dothideales</taxon>
        <taxon>Dothioraceae</taxon>
        <taxon>Neodothiora</taxon>
    </lineage>
</organism>
<keyword evidence="6" id="KW-1185">Reference proteome</keyword>
<feature type="compositionally biased region" description="Basic residues" evidence="4">
    <location>
        <begin position="54"/>
        <end position="69"/>
    </location>
</feature>
<dbReference type="Gene3D" id="1.25.40.10">
    <property type="entry name" value="Tetratricopeptide repeat domain"/>
    <property type="match status" value="1"/>
</dbReference>
<dbReference type="PANTHER" id="PTHR13471:SF0">
    <property type="entry name" value="NUCLEAR EXOSOME REGULATOR NRDE2"/>
    <property type="match status" value="1"/>
</dbReference>
<dbReference type="EMBL" id="JBFMKM010000008">
    <property type="protein sequence ID" value="KAL1304561.1"/>
    <property type="molecule type" value="Genomic_DNA"/>
</dbReference>
<evidence type="ECO:0000313" key="5">
    <source>
        <dbReference type="EMBL" id="KAL1304561.1"/>
    </source>
</evidence>
<feature type="compositionally biased region" description="Basic and acidic residues" evidence="4">
    <location>
        <begin position="41"/>
        <end position="53"/>
    </location>
</feature>
<protein>
    <recommendedName>
        <fullName evidence="7">DUF1740-domain-containing protein</fullName>
    </recommendedName>
</protein>
<evidence type="ECO:0000256" key="2">
    <source>
        <dbReference type="ARBA" id="ARBA00009265"/>
    </source>
</evidence>
<reference evidence="5 6" key="1">
    <citation type="submission" date="2024-07" db="EMBL/GenBank/DDBJ databases">
        <title>Draft sequence of the Neodothiora populina.</title>
        <authorList>
            <person name="Drown D.D."/>
            <person name="Schuette U.S."/>
            <person name="Buechlein A.B."/>
            <person name="Rusch D.R."/>
            <person name="Winton L.W."/>
            <person name="Adams G.A."/>
        </authorList>
    </citation>
    <scope>NUCLEOTIDE SEQUENCE [LARGE SCALE GENOMIC DNA]</scope>
    <source>
        <strain evidence="5 6">CPC 39397</strain>
    </source>
</reference>
<evidence type="ECO:0000256" key="3">
    <source>
        <dbReference type="ARBA" id="ARBA00023242"/>
    </source>
</evidence>
<dbReference type="Proteomes" id="UP001562354">
    <property type="component" value="Unassembled WGS sequence"/>
</dbReference>
<name>A0ABR3PEJ8_9PEZI</name>
<gene>
    <name evidence="5" type="ORF">AAFC00_003537</name>
</gene>
<sequence>MSEQGKPPIPKFYTYKGPAKRNLGPSLVNEIDSASKRRRTASPDRESRQGDRHASHRRHHHRHHGHRSREHHDSEHHQHKSSIIEARPSVIRPSDYVSPVLASDLYTIDRKGDVQNWTYQRLHKYSIPHYRRIGYGRILGLQGYKIDPELSVEDRVYLIDTRHNRLAQGPRAFSKKPTRQQLPELRISAHVEDQTLDPSTDFISLTARRHARKSSKSALPSDTLDAVRSLQNSQPSLSPPPDTDLEYASSENEDAGFDLETRVRHQNAELSREARLNPSNLQAWLDLAAHQIHLVRSTTSVTLDDLSDGERRTLADLRLHIYEKASKSIPLHDKKARESIFQSMFEEAFLLWDLPKYLQRLEDAIKELPGSYVLWTLALNAVQTEPAQFSFEHGKRFFVESLRKIAPIQAAGRETTSNEVEDMRLYILLRYATYLRECGYEEMSIALWQAIIEFHLFSPRALSLEDTKPALESFEEFWESEVPRFGEDGAQGWCNYSTEFPIIDGPTRPACEQRLQRKQPFRSFAQAERGMVDNQRFPAKSSDEDSLKDPFRIVLYSDIQECLVSTSAPTSSLGLIDAFLCYLGLPARKSLTKTKDHSWRVRTWRADPFLCRGLIDDSTAANVTKKATEVSVTSFETTTQTLFPSITHAEQMSKPNAIHHFIRTSLASMVQQMPDDDDLAEYYLAFVYRYYSKDAAKTARGILKQRSSSLRLYNACALIESNLGRVEKASKIWTGAVKMVPVLTADAQQEAVLLWHSWAWHEMERGTKDAALARLVFYDASAGQDVSHAVTSPAMLRATKMYREGFEHAVSQRNAHLASLNAECLASMAYLKDRDALEVAMALLDEHIEAVNSTRDMSFTNLTLELLHQVKARMIAYHIKRAPYKPSFVRSQLEESMTLFPKNSIFLWLYKDNESRFRIDDRVRAVLRNTATDEKAALVRASFEIDQEMSRLADQVSGTTVESVRAAFSKALLPRGSHLRHCRDLWTRWFCFEEQILRRGLAGSHGTIASTQSAIRRLKSVYLSGLHNLPWVKDWILLGLESFDKDQSCGGWASGDLIDLYNMLDRRQLRIRVTGIEDYWNA</sequence>
<dbReference type="InterPro" id="IPR011990">
    <property type="entry name" value="TPR-like_helical_dom_sf"/>
</dbReference>
<evidence type="ECO:0000313" key="6">
    <source>
        <dbReference type="Proteomes" id="UP001562354"/>
    </source>
</evidence>
<comment type="caution">
    <text evidence="5">The sequence shown here is derived from an EMBL/GenBank/DDBJ whole genome shotgun (WGS) entry which is preliminary data.</text>
</comment>
<evidence type="ECO:0000256" key="4">
    <source>
        <dbReference type="SAM" id="MobiDB-lite"/>
    </source>
</evidence>